<dbReference type="OrthoDB" id="2354553at2759"/>
<dbReference type="EMBL" id="LLXH01000277">
    <property type="protein sequence ID" value="PKC69482.1"/>
    <property type="molecule type" value="Genomic_DNA"/>
</dbReference>
<evidence type="ECO:0000313" key="3">
    <source>
        <dbReference type="EMBL" id="PKK68924.1"/>
    </source>
</evidence>
<dbReference type="VEuPathDB" id="FungiDB:FUN_003315"/>
<reference evidence="2 4" key="3">
    <citation type="submission" date="2017-10" db="EMBL/GenBank/DDBJ databases">
        <title>Genome analyses suggest a sexual origin of heterokaryosis in a supposedly ancient asexual fungus.</title>
        <authorList>
            <person name="Corradi N."/>
            <person name="Sedzielewska K."/>
            <person name="Noel J."/>
            <person name="Charron P."/>
            <person name="Farinelli L."/>
            <person name="Marton T."/>
            <person name="Kruger M."/>
            <person name="Pelin A."/>
            <person name="Brachmann A."/>
            <person name="Corradi N."/>
        </authorList>
    </citation>
    <scope>NUCLEOTIDE SEQUENCE [LARGE SCALE GENOMIC DNA]</scope>
    <source>
        <strain evidence="2 4">A1</strain>
    </source>
</reference>
<comment type="caution">
    <text evidence="2">The sequence shown here is derived from an EMBL/GenBank/DDBJ whole genome shotgun (WGS) entry which is preliminary data.</text>
</comment>
<dbReference type="VEuPathDB" id="FungiDB:RhiirA1_455981"/>
<sequence>MNNQTTQDDSSLPIDQTGNSFASLQILDNSNDSIQQFYYDSINNVGISNANLINTINTSTSAPQNVTYEFYFPLHNDTRIYHVTYQYTELDPLENARRLNNSINLSHIPSHQFPLHNDIHSLVQQQIHQQVQHPIYQQNDIQHDTTQSTSQVYSNNDIHNTASIPVTGTLSYDMQDTRNTEFQNSS</sequence>
<reference evidence="3 5" key="1">
    <citation type="submission" date="2016-04" db="EMBL/GenBank/DDBJ databases">
        <title>Genome analyses suggest a sexual origin of heterokaryosis in a supposedly ancient asexual fungus.</title>
        <authorList>
            <person name="Ropars J."/>
            <person name="Sedzielewska K."/>
            <person name="Noel J."/>
            <person name="Charron P."/>
            <person name="Farinelli L."/>
            <person name="Marton T."/>
            <person name="Kruger M."/>
            <person name="Pelin A."/>
            <person name="Brachmann A."/>
            <person name="Corradi N."/>
        </authorList>
    </citation>
    <scope>NUCLEOTIDE SEQUENCE [LARGE SCALE GENOMIC DNA]</scope>
    <source>
        <strain evidence="3 5">C2</strain>
    </source>
</reference>
<evidence type="ECO:0000313" key="1">
    <source>
        <dbReference type="EMBL" id="CAB5357501.1"/>
    </source>
</evidence>
<evidence type="ECO:0000313" key="2">
    <source>
        <dbReference type="EMBL" id="PKC69482.1"/>
    </source>
</evidence>
<dbReference type="Proteomes" id="UP000233469">
    <property type="component" value="Unassembled WGS sequence"/>
</dbReference>
<dbReference type="Proteomes" id="UP000232688">
    <property type="component" value="Unassembled WGS sequence"/>
</dbReference>
<dbReference type="Proteomes" id="UP000684084">
    <property type="component" value="Unassembled WGS sequence"/>
</dbReference>
<dbReference type="AlphaFoldDB" id="A0A2I1F125"/>
<reference evidence="4 5" key="2">
    <citation type="submission" date="2017-10" db="EMBL/GenBank/DDBJ databases">
        <title>Extensive intraspecific genome diversity in a model arbuscular mycorrhizal fungus.</title>
        <authorList>
            <person name="Chen E.C.H."/>
            <person name="Morin E."/>
            <person name="Baudet D."/>
            <person name="Noel J."/>
            <person name="Ndikumana S."/>
            <person name="Charron P."/>
            <person name="St-Onge C."/>
            <person name="Giorgi J."/>
            <person name="Grigoriev I.V."/>
            <person name="Roux C."/>
            <person name="Martin F.M."/>
            <person name="Corradi N."/>
        </authorList>
    </citation>
    <scope>NUCLEOTIDE SEQUENCE [LARGE SCALE GENOMIC DNA]</scope>
    <source>
        <strain evidence="2 4">A1</strain>
        <strain evidence="3 5">C2</strain>
    </source>
</reference>
<reference evidence="1" key="4">
    <citation type="submission" date="2020-05" db="EMBL/GenBank/DDBJ databases">
        <authorList>
            <person name="Rincon C."/>
            <person name="Sanders R I."/>
            <person name="Robbins C."/>
            <person name="Chaturvedi A."/>
        </authorList>
    </citation>
    <scope>NUCLEOTIDE SEQUENCE</scope>
    <source>
        <strain evidence="1">CHB12</strain>
    </source>
</reference>
<gene>
    <name evidence="1" type="ORF">CHRIB12_LOCUS6907</name>
    <name evidence="2" type="ORF">RhiirA1_455981</name>
    <name evidence="3" type="ORF">RhiirC2_781649</name>
</gene>
<name>A0A2I1F125_9GLOM</name>
<evidence type="ECO:0000313" key="5">
    <source>
        <dbReference type="Proteomes" id="UP000233469"/>
    </source>
</evidence>
<evidence type="ECO:0000313" key="4">
    <source>
        <dbReference type="Proteomes" id="UP000232688"/>
    </source>
</evidence>
<protein>
    <submittedName>
        <fullName evidence="2">Uncharacterized protein</fullName>
    </submittedName>
</protein>
<organism evidence="2 4">
    <name type="scientific">Rhizophagus irregularis</name>
    <dbReference type="NCBI Taxonomy" id="588596"/>
    <lineage>
        <taxon>Eukaryota</taxon>
        <taxon>Fungi</taxon>
        <taxon>Fungi incertae sedis</taxon>
        <taxon>Mucoromycota</taxon>
        <taxon>Glomeromycotina</taxon>
        <taxon>Glomeromycetes</taxon>
        <taxon>Glomerales</taxon>
        <taxon>Glomeraceae</taxon>
        <taxon>Rhizophagus</taxon>
    </lineage>
</organism>
<dbReference type="EMBL" id="CAGKOT010000011">
    <property type="protein sequence ID" value="CAB5357501.1"/>
    <property type="molecule type" value="Genomic_DNA"/>
</dbReference>
<dbReference type="EMBL" id="LLXL01000787">
    <property type="protein sequence ID" value="PKK68924.1"/>
    <property type="molecule type" value="Genomic_DNA"/>
</dbReference>
<accession>A0A2I1F125</accession>
<proteinExistence type="predicted"/>